<dbReference type="EMBL" id="JAUHJQ010000005">
    <property type="protein sequence ID" value="MDN4174114.1"/>
    <property type="molecule type" value="Genomic_DNA"/>
</dbReference>
<evidence type="ECO:0000256" key="1">
    <source>
        <dbReference type="SAM" id="SignalP"/>
    </source>
</evidence>
<organism evidence="2 3">
    <name type="scientific">Nocardioides oceani</name>
    <dbReference type="NCBI Taxonomy" id="3058369"/>
    <lineage>
        <taxon>Bacteria</taxon>
        <taxon>Bacillati</taxon>
        <taxon>Actinomycetota</taxon>
        <taxon>Actinomycetes</taxon>
        <taxon>Propionibacteriales</taxon>
        <taxon>Nocardioidaceae</taxon>
        <taxon>Nocardioides</taxon>
    </lineage>
</organism>
<evidence type="ECO:0000313" key="2">
    <source>
        <dbReference type="EMBL" id="MDN4174114.1"/>
    </source>
</evidence>
<gene>
    <name evidence="2" type="ORF">QWY28_14220</name>
</gene>
<proteinExistence type="predicted"/>
<keyword evidence="1" id="KW-0732">Signal</keyword>
<dbReference type="RefSeq" id="WP_300953213.1">
    <property type="nucleotide sequence ID" value="NZ_JAUHJQ010000005.1"/>
</dbReference>
<sequence length="141" mass="14828">MRILATPALLLASLLVHGCTEDGAPESRQPETAVAETSGVPVDPVDLVARYETSQFQTVVQLLGCPTDERRFFSYDRSAPAPDATVEDALGRAATSARVVELSPTEVLALVTTTGRVSDVLVVARWGNGGWAVDSGARCAS</sequence>
<protein>
    <recommendedName>
        <fullName evidence="4">Lipoprotein</fullName>
    </recommendedName>
</protein>
<name>A0ABT8FHU9_9ACTN</name>
<feature type="signal peptide" evidence="1">
    <location>
        <begin position="1"/>
        <end position="18"/>
    </location>
</feature>
<evidence type="ECO:0008006" key="4">
    <source>
        <dbReference type="Google" id="ProtNLM"/>
    </source>
</evidence>
<accession>A0ABT8FHU9</accession>
<reference evidence="2" key="1">
    <citation type="submission" date="2023-06" db="EMBL/GenBank/DDBJ databases">
        <title>Draft genome sequence of Nocardioides sp. SOB77.</title>
        <authorList>
            <person name="Zhang G."/>
        </authorList>
    </citation>
    <scope>NUCLEOTIDE SEQUENCE</scope>
    <source>
        <strain evidence="2">SOB77</strain>
    </source>
</reference>
<dbReference type="Proteomes" id="UP001168620">
    <property type="component" value="Unassembled WGS sequence"/>
</dbReference>
<keyword evidence="3" id="KW-1185">Reference proteome</keyword>
<evidence type="ECO:0000313" key="3">
    <source>
        <dbReference type="Proteomes" id="UP001168620"/>
    </source>
</evidence>
<comment type="caution">
    <text evidence="2">The sequence shown here is derived from an EMBL/GenBank/DDBJ whole genome shotgun (WGS) entry which is preliminary data.</text>
</comment>
<feature type="chain" id="PRO_5045762174" description="Lipoprotein" evidence="1">
    <location>
        <begin position="19"/>
        <end position="141"/>
    </location>
</feature>